<dbReference type="EnsemblPlants" id="TuG1812G0500000196.01.T06">
    <property type="protein sequence ID" value="TuG1812G0500000196.01.T06"/>
    <property type="gene ID" value="TuG1812G0500000196.01"/>
</dbReference>
<sequence>MEVRRGPAAAMDGRRHPKPYLGRRLNLQGRAPATADLRMTAPDLDAQPAAAATVGRPNARALLPSLMALLPPTLPPHVGMIVKNTLMRLCSGGRMTATCTSGWPCEPDQPPAAVAYHGQIYPNEETRSPKIKLKQIDANSDGAPTDHDA</sequence>
<dbReference type="Gramene" id="TuG1812G0500000196.01.T06">
    <property type="protein sequence ID" value="TuG1812G0500000196.01.T06"/>
    <property type="gene ID" value="TuG1812G0500000196.01"/>
</dbReference>
<dbReference type="Proteomes" id="UP000015106">
    <property type="component" value="Chromosome 5"/>
</dbReference>
<protein>
    <submittedName>
        <fullName evidence="2">Uncharacterized protein</fullName>
    </submittedName>
</protein>
<feature type="region of interest" description="Disordered" evidence="1">
    <location>
        <begin position="1"/>
        <end position="20"/>
    </location>
</feature>
<evidence type="ECO:0000313" key="2">
    <source>
        <dbReference type="EnsemblPlants" id="TuG1812G0500000196.01.T06"/>
    </source>
</evidence>
<reference evidence="2" key="3">
    <citation type="submission" date="2022-06" db="UniProtKB">
        <authorList>
            <consortium name="EnsemblPlants"/>
        </authorList>
    </citation>
    <scope>IDENTIFICATION</scope>
</reference>
<evidence type="ECO:0000313" key="3">
    <source>
        <dbReference type="Proteomes" id="UP000015106"/>
    </source>
</evidence>
<feature type="region of interest" description="Disordered" evidence="1">
    <location>
        <begin position="125"/>
        <end position="149"/>
    </location>
</feature>
<dbReference type="AlphaFoldDB" id="A0A8R7QAN8"/>
<reference evidence="2" key="2">
    <citation type="submission" date="2018-03" db="EMBL/GenBank/DDBJ databases">
        <title>The Triticum urartu genome reveals the dynamic nature of wheat genome evolution.</title>
        <authorList>
            <person name="Ling H."/>
            <person name="Ma B."/>
            <person name="Shi X."/>
            <person name="Liu H."/>
            <person name="Dong L."/>
            <person name="Sun H."/>
            <person name="Cao Y."/>
            <person name="Gao Q."/>
            <person name="Zheng S."/>
            <person name="Li Y."/>
            <person name="Yu Y."/>
            <person name="Du H."/>
            <person name="Qi M."/>
            <person name="Li Y."/>
            <person name="Yu H."/>
            <person name="Cui Y."/>
            <person name="Wang N."/>
            <person name="Chen C."/>
            <person name="Wu H."/>
            <person name="Zhao Y."/>
            <person name="Zhang J."/>
            <person name="Li Y."/>
            <person name="Zhou W."/>
            <person name="Zhang B."/>
            <person name="Hu W."/>
            <person name="Eijk M."/>
            <person name="Tang J."/>
            <person name="Witsenboer H."/>
            <person name="Zhao S."/>
            <person name="Li Z."/>
            <person name="Zhang A."/>
            <person name="Wang D."/>
            <person name="Liang C."/>
        </authorList>
    </citation>
    <scope>NUCLEOTIDE SEQUENCE [LARGE SCALE GENOMIC DNA]</scope>
    <source>
        <strain evidence="2">cv. G1812</strain>
    </source>
</reference>
<reference evidence="3" key="1">
    <citation type="journal article" date="2013" name="Nature">
        <title>Draft genome of the wheat A-genome progenitor Triticum urartu.</title>
        <authorList>
            <person name="Ling H.Q."/>
            <person name="Zhao S."/>
            <person name="Liu D."/>
            <person name="Wang J."/>
            <person name="Sun H."/>
            <person name="Zhang C."/>
            <person name="Fan H."/>
            <person name="Li D."/>
            <person name="Dong L."/>
            <person name="Tao Y."/>
            <person name="Gao C."/>
            <person name="Wu H."/>
            <person name="Li Y."/>
            <person name="Cui Y."/>
            <person name="Guo X."/>
            <person name="Zheng S."/>
            <person name="Wang B."/>
            <person name="Yu K."/>
            <person name="Liang Q."/>
            <person name="Yang W."/>
            <person name="Lou X."/>
            <person name="Chen J."/>
            <person name="Feng M."/>
            <person name="Jian J."/>
            <person name="Zhang X."/>
            <person name="Luo G."/>
            <person name="Jiang Y."/>
            <person name="Liu J."/>
            <person name="Wang Z."/>
            <person name="Sha Y."/>
            <person name="Zhang B."/>
            <person name="Wu H."/>
            <person name="Tang D."/>
            <person name="Shen Q."/>
            <person name="Xue P."/>
            <person name="Zou S."/>
            <person name="Wang X."/>
            <person name="Liu X."/>
            <person name="Wang F."/>
            <person name="Yang Y."/>
            <person name="An X."/>
            <person name="Dong Z."/>
            <person name="Zhang K."/>
            <person name="Zhang X."/>
            <person name="Luo M.C."/>
            <person name="Dvorak J."/>
            <person name="Tong Y."/>
            <person name="Wang J."/>
            <person name="Yang H."/>
            <person name="Li Z."/>
            <person name="Wang D."/>
            <person name="Zhang A."/>
            <person name="Wang J."/>
        </authorList>
    </citation>
    <scope>NUCLEOTIDE SEQUENCE</scope>
    <source>
        <strain evidence="3">cv. G1812</strain>
    </source>
</reference>
<accession>A0A8R7QAN8</accession>
<proteinExistence type="predicted"/>
<keyword evidence="3" id="KW-1185">Reference proteome</keyword>
<organism evidence="2 3">
    <name type="scientific">Triticum urartu</name>
    <name type="common">Red wild einkorn</name>
    <name type="synonym">Crithodium urartu</name>
    <dbReference type="NCBI Taxonomy" id="4572"/>
    <lineage>
        <taxon>Eukaryota</taxon>
        <taxon>Viridiplantae</taxon>
        <taxon>Streptophyta</taxon>
        <taxon>Embryophyta</taxon>
        <taxon>Tracheophyta</taxon>
        <taxon>Spermatophyta</taxon>
        <taxon>Magnoliopsida</taxon>
        <taxon>Liliopsida</taxon>
        <taxon>Poales</taxon>
        <taxon>Poaceae</taxon>
        <taxon>BOP clade</taxon>
        <taxon>Pooideae</taxon>
        <taxon>Triticodae</taxon>
        <taxon>Triticeae</taxon>
        <taxon>Triticinae</taxon>
        <taxon>Triticum</taxon>
    </lineage>
</organism>
<name>A0A8R7QAN8_TRIUA</name>
<evidence type="ECO:0000256" key="1">
    <source>
        <dbReference type="SAM" id="MobiDB-lite"/>
    </source>
</evidence>